<evidence type="ECO:0000313" key="3">
    <source>
        <dbReference type="Proteomes" id="UP000824238"/>
    </source>
</evidence>
<dbReference type="GO" id="GO:0004776">
    <property type="term" value="F:succinate-CoA ligase (GDP-forming) activity"/>
    <property type="evidence" value="ECO:0007669"/>
    <property type="project" value="TreeGrafter"/>
</dbReference>
<dbReference type="SUPFAM" id="SSF52210">
    <property type="entry name" value="Succinyl-CoA synthetase domains"/>
    <property type="match status" value="2"/>
</dbReference>
<proteinExistence type="predicted"/>
<accession>A0A9D1DJR7</accession>
<dbReference type="PANTHER" id="PTHR11117:SF24">
    <property type="entry name" value="PROTEIN FDRA"/>
    <property type="match status" value="1"/>
</dbReference>
<dbReference type="GO" id="GO:0005829">
    <property type="term" value="C:cytosol"/>
    <property type="evidence" value="ECO:0007669"/>
    <property type="project" value="TreeGrafter"/>
</dbReference>
<dbReference type="PANTHER" id="PTHR11117">
    <property type="entry name" value="SUCCINYL-COA LIGASE SUBUNIT ALPHA"/>
    <property type="match status" value="1"/>
</dbReference>
<organism evidence="2 3">
    <name type="scientific">Candidatus Scatomorpha intestinigallinarum</name>
    <dbReference type="NCBI Taxonomy" id="2840923"/>
    <lineage>
        <taxon>Bacteria</taxon>
        <taxon>Bacillati</taxon>
        <taxon>Bacillota</taxon>
        <taxon>Clostridia</taxon>
        <taxon>Eubacteriales</taxon>
        <taxon>Candidatus Scatomorpha</taxon>
    </lineage>
</organism>
<evidence type="ECO:0000259" key="1">
    <source>
        <dbReference type="Pfam" id="PF00549"/>
    </source>
</evidence>
<dbReference type="Gene3D" id="3.40.50.720">
    <property type="entry name" value="NAD(P)-binding Rossmann-like Domain"/>
    <property type="match status" value="1"/>
</dbReference>
<sequence>MIKTTVMPNCYMDSILILSVSRELMKLPGVRKAVAVMATDMNKTVVDEFGGTTPAVAAAGANDLIISLDCEDEGVMSAAEDKVRELASGKASAQSAAAELEYRSLAAAKKALPEANICTISLPGEYAGAEARTALANDMNLFIFSDMDEDEELELKRIAHEKGLFVMGPGAGTAVVNGLSIGLMSKIRRGRIGIVAASGSGLQEVAVLVHQLGEGISQAIGVGGHDLSRKVGGIMFLQAMDYFASDPDTEVLVLVSKPPHPDTARKIYAALPKDKPCVVFFLGGDREEIRRAGAYAPASLEEAAQMAVCLLRGEEPAGGDYLRRATAELAESAAAERSRLSPEQKYLRGLFCGGTHSEEAVTLLKGLVHRLHSNISFGGAELLEDRYLSVENSLVDMGDEVFTKGRPHPVMDPSILVDRLIQEAHDPETGVILFDLLYGYAIHPDPVGAIEDALREVARIERDEGRHICLVASLCGTDIDPQNVAEQARRLREYGVVIQPSNARAALLAGLIVS</sequence>
<dbReference type="AlphaFoldDB" id="A0A9D1DJR7"/>
<dbReference type="InterPro" id="IPR005811">
    <property type="entry name" value="SUCC_ACL_C"/>
</dbReference>
<gene>
    <name evidence="2" type="ORF">IAD36_00570</name>
</gene>
<dbReference type="Proteomes" id="UP000824238">
    <property type="component" value="Unassembled WGS sequence"/>
</dbReference>
<dbReference type="InterPro" id="IPR016102">
    <property type="entry name" value="Succinyl-CoA_synth-like"/>
</dbReference>
<dbReference type="Pfam" id="PF00549">
    <property type="entry name" value="Ligase_CoA"/>
    <property type="match status" value="1"/>
</dbReference>
<dbReference type="EMBL" id="DVHH01000013">
    <property type="protein sequence ID" value="HIR54088.1"/>
    <property type="molecule type" value="Genomic_DNA"/>
</dbReference>
<reference evidence="2" key="1">
    <citation type="submission" date="2020-10" db="EMBL/GenBank/DDBJ databases">
        <authorList>
            <person name="Gilroy R."/>
        </authorList>
    </citation>
    <scope>NUCLEOTIDE SEQUENCE</scope>
    <source>
        <strain evidence="2">ChiGjej3B3-7149</strain>
    </source>
</reference>
<evidence type="ECO:0000313" key="2">
    <source>
        <dbReference type="EMBL" id="HIR54088.1"/>
    </source>
</evidence>
<dbReference type="GO" id="GO:0006099">
    <property type="term" value="P:tricarboxylic acid cycle"/>
    <property type="evidence" value="ECO:0007669"/>
    <property type="project" value="TreeGrafter"/>
</dbReference>
<dbReference type="GO" id="GO:0009361">
    <property type="term" value="C:succinate-CoA ligase complex (ADP-forming)"/>
    <property type="evidence" value="ECO:0007669"/>
    <property type="project" value="TreeGrafter"/>
</dbReference>
<name>A0A9D1DJR7_9FIRM</name>
<dbReference type="GO" id="GO:0004775">
    <property type="term" value="F:succinate-CoA ligase (ADP-forming) activity"/>
    <property type="evidence" value="ECO:0007669"/>
    <property type="project" value="TreeGrafter"/>
</dbReference>
<comment type="caution">
    <text evidence="2">The sequence shown here is derived from an EMBL/GenBank/DDBJ whole genome shotgun (WGS) entry which is preliminary data.</text>
</comment>
<feature type="domain" description="ATP-citrate synthase/succinyl-CoA ligase C-terminal" evidence="1">
    <location>
        <begin position="350"/>
        <end position="511"/>
    </location>
</feature>
<protein>
    <submittedName>
        <fullName evidence="2">FdrA family protein</fullName>
    </submittedName>
</protein>
<reference evidence="2" key="2">
    <citation type="journal article" date="2021" name="PeerJ">
        <title>Extensive microbial diversity within the chicken gut microbiome revealed by metagenomics and culture.</title>
        <authorList>
            <person name="Gilroy R."/>
            <person name="Ravi A."/>
            <person name="Getino M."/>
            <person name="Pursley I."/>
            <person name="Horton D.L."/>
            <person name="Alikhan N.F."/>
            <person name="Baker D."/>
            <person name="Gharbi K."/>
            <person name="Hall N."/>
            <person name="Watson M."/>
            <person name="Adriaenssens E.M."/>
            <person name="Foster-Nyarko E."/>
            <person name="Jarju S."/>
            <person name="Secka A."/>
            <person name="Antonio M."/>
            <person name="Oren A."/>
            <person name="Chaudhuri R.R."/>
            <person name="La Ragione R."/>
            <person name="Hildebrand F."/>
            <person name="Pallen M.J."/>
        </authorList>
    </citation>
    <scope>NUCLEOTIDE SEQUENCE</scope>
    <source>
        <strain evidence="2">ChiGjej3B3-7149</strain>
    </source>
</reference>
<dbReference type="Gene3D" id="3.40.50.261">
    <property type="entry name" value="Succinyl-CoA synthetase domains"/>
    <property type="match status" value="2"/>
</dbReference>